<dbReference type="EMBL" id="JAJUBC010000028">
    <property type="protein sequence ID" value="MDD1795361.1"/>
    <property type="molecule type" value="Genomic_DNA"/>
</dbReference>
<organism evidence="2 3">
    <name type="scientific">Enterovibrio gelatinilyticus</name>
    <dbReference type="NCBI Taxonomy" id="2899819"/>
    <lineage>
        <taxon>Bacteria</taxon>
        <taxon>Pseudomonadati</taxon>
        <taxon>Pseudomonadota</taxon>
        <taxon>Gammaproteobacteria</taxon>
        <taxon>Vibrionales</taxon>
        <taxon>Vibrionaceae</taxon>
        <taxon>Enterovibrio</taxon>
    </lineage>
</organism>
<keyword evidence="1" id="KW-0732">Signal</keyword>
<gene>
    <name evidence="2" type="ORF">LRP50_19710</name>
</gene>
<accession>A0ABT5R518</accession>
<dbReference type="RefSeq" id="WP_274166160.1">
    <property type="nucleotide sequence ID" value="NZ_JAJUBC010000028.1"/>
</dbReference>
<evidence type="ECO:0000313" key="2">
    <source>
        <dbReference type="EMBL" id="MDD1795361.1"/>
    </source>
</evidence>
<comment type="caution">
    <text evidence="2">The sequence shown here is derived from an EMBL/GenBank/DDBJ whole genome shotgun (WGS) entry which is preliminary data.</text>
</comment>
<sequence>MFKHISALFIVLLFAVLSDAVHAFDDVMNYDSEYKNIKVGQSTLQSLKHHHGKAARVVEYDNFTKYRYKKFDATINHLDGKVRTIIIFDRSYKDANYLSIGESRSKVERTLRASKSAKHLVDNENGIVYWFSDDKVSKIVLAHQLRR</sequence>
<keyword evidence="3" id="KW-1185">Reference proteome</keyword>
<feature type="signal peptide" evidence="1">
    <location>
        <begin position="1"/>
        <end position="23"/>
    </location>
</feature>
<evidence type="ECO:0000256" key="1">
    <source>
        <dbReference type="SAM" id="SignalP"/>
    </source>
</evidence>
<proteinExistence type="predicted"/>
<protein>
    <submittedName>
        <fullName evidence="2">Uncharacterized protein</fullName>
    </submittedName>
</protein>
<dbReference type="Proteomes" id="UP001149400">
    <property type="component" value="Unassembled WGS sequence"/>
</dbReference>
<evidence type="ECO:0000313" key="3">
    <source>
        <dbReference type="Proteomes" id="UP001149400"/>
    </source>
</evidence>
<name>A0ABT5R518_9GAMM</name>
<feature type="chain" id="PRO_5046862541" evidence="1">
    <location>
        <begin position="24"/>
        <end position="147"/>
    </location>
</feature>
<reference evidence="2" key="1">
    <citation type="submission" date="2021-12" db="EMBL/GenBank/DDBJ databases">
        <title>Enterovibrio ZSDZ35 sp. nov. and Enterovibrio ZSDZ42 sp. nov., isolated from coastal seawater in Qingdao.</title>
        <authorList>
            <person name="Zhang P."/>
        </authorList>
    </citation>
    <scope>NUCLEOTIDE SEQUENCE</scope>
    <source>
        <strain evidence="2">ZSDZ42</strain>
    </source>
</reference>